<proteinExistence type="inferred from homology"/>
<organism evidence="4 5">
    <name type="scientific">Spirosoma radiotolerans</name>
    <dbReference type="NCBI Taxonomy" id="1379870"/>
    <lineage>
        <taxon>Bacteria</taxon>
        <taxon>Pseudomonadati</taxon>
        <taxon>Bacteroidota</taxon>
        <taxon>Cytophagia</taxon>
        <taxon>Cytophagales</taxon>
        <taxon>Cytophagaceae</taxon>
        <taxon>Spirosoma</taxon>
    </lineage>
</organism>
<evidence type="ECO:0000256" key="2">
    <source>
        <dbReference type="ARBA" id="ARBA00022801"/>
    </source>
</evidence>
<dbReference type="EMBL" id="CP010429">
    <property type="protein sequence ID" value="AKD54432.1"/>
    <property type="molecule type" value="Genomic_DNA"/>
</dbReference>
<reference evidence="4 5" key="1">
    <citation type="journal article" date="2014" name="Curr. Microbiol.">
        <title>Spirosoma radiotolerans sp. nov., a gamma-radiation-resistant bacterium isolated from gamma ray-irradiated soil.</title>
        <authorList>
            <person name="Lee J.J."/>
            <person name="Srinivasan S."/>
            <person name="Lim S."/>
            <person name="Joe M."/>
            <person name="Im S."/>
            <person name="Bae S.I."/>
            <person name="Park K.R."/>
            <person name="Han J.H."/>
            <person name="Park S.H."/>
            <person name="Joo B.M."/>
            <person name="Park S.J."/>
            <person name="Kim M.K."/>
        </authorList>
    </citation>
    <scope>NUCLEOTIDE SEQUENCE [LARGE SCALE GENOMIC DNA]</scope>
    <source>
        <strain evidence="4 5">DG5A</strain>
    </source>
</reference>
<evidence type="ECO:0000259" key="3">
    <source>
        <dbReference type="Pfam" id="PF00884"/>
    </source>
</evidence>
<sequence>MKYSLWIIGSLILGAASLLSVNQKAQRPNILFILADDWSYPYASIYGDQTIRTPNLTKLAQHGTVFTNAYCASPSCTPSRAAILTGRYPHNLGEGVNLCGRLDHRVPTYVQLLEKEGYAVAFDRKGWAPGDFRKMGYTENPAGKTAEFNAFIDKLPANQPFFFWFGTNDPHRPFDLDAGKKSGIDPQKIRLPAFLPDVPDVRGDVADYLSEVERLDREIGDLLQKLERSGQLENTIIVVASDNGMPFPHAKANLYDYGTRVPLLVSSFSKKDLRPKRNDSFVNLIDLMPTFLDWAGVKQRPELDGMSLVPVLSGQKTSHRTEVFLERERHCLCRPEFNYGAGYPMRAIRTKDYLYIRNFRPSRMPAGDETIPNTPSVFGDVDGGPTKVYMMDHRREGPVKNLFALGFGKRPDEEFYVLKNDPYNIRNRVNEAAYTSTIRQLRNRLDQWMQQENDPRRQGGGDQIDKYESTTRAWITKTGIIFLDE</sequence>
<dbReference type="Pfam" id="PF00884">
    <property type="entry name" value="Sulfatase"/>
    <property type="match status" value="1"/>
</dbReference>
<accession>A0A0E3V5T3</accession>
<dbReference type="InterPro" id="IPR024607">
    <property type="entry name" value="Sulfatase_CS"/>
</dbReference>
<dbReference type="CDD" id="cd16027">
    <property type="entry name" value="SGSH"/>
    <property type="match status" value="1"/>
</dbReference>
<dbReference type="InterPro" id="IPR017850">
    <property type="entry name" value="Alkaline_phosphatase_core_sf"/>
</dbReference>
<dbReference type="HOGENOM" id="CLU_006332_9_3_10"/>
<dbReference type="Proteomes" id="UP000033054">
    <property type="component" value="Chromosome"/>
</dbReference>
<dbReference type="GO" id="GO:0016787">
    <property type="term" value="F:hydrolase activity"/>
    <property type="evidence" value="ECO:0007669"/>
    <property type="project" value="UniProtKB-KW"/>
</dbReference>
<dbReference type="KEGG" id="srd:SD10_05405"/>
<dbReference type="PANTHER" id="PTHR43751:SF1">
    <property type="entry name" value="SULFATASE ATSG-RELATED"/>
    <property type="match status" value="1"/>
</dbReference>
<dbReference type="RefSeq" id="WP_046376028.1">
    <property type="nucleotide sequence ID" value="NZ_CP010429.1"/>
</dbReference>
<evidence type="ECO:0000313" key="5">
    <source>
        <dbReference type="Proteomes" id="UP000033054"/>
    </source>
</evidence>
<dbReference type="InterPro" id="IPR052701">
    <property type="entry name" value="GAG_Ulvan_Degrading_Sulfatases"/>
</dbReference>
<dbReference type="SUPFAM" id="SSF53649">
    <property type="entry name" value="Alkaline phosphatase-like"/>
    <property type="match status" value="1"/>
</dbReference>
<gene>
    <name evidence="4" type="ORF">SD10_05405</name>
</gene>
<dbReference type="OrthoDB" id="9789742at2"/>
<dbReference type="InterPro" id="IPR000917">
    <property type="entry name" value="Sulfatase_N"/>
</dbReference>
<dbReference type="PANTHER" id="PTHR43751">
    <property type="entry name" value="SULFATASE"/>
    <property type="match status" value="1"/>
</dbReference>
<dbReference type="PATRIC" id="fig|1379870.5.peg.1173"/>
<keyword evidence="2 4" id="KW-0378">Hydrolase</keyword>
<name>A0A0E3V5T3_9BACT</name>
<dbReference type="STRING" id="1379870.SD10_05405"/>
<feature type="domain" description="Sulfatase N-terminal" evidence="3">
    <location>
        <begin position="28"/>
        <end position="297"/>
    </location>
</feature>
<dbReference type="PROSITE" id="PS00523">
    <property type="entry name" value="SULFATASE_1"/>
    <property type="match status" value="1"/>
</dbReference>
<evidence type="ECO:0000256" key="1">
    <source>
        <dbReference type="ARBA" id="ARBA00008779"/>
    </source>
</evidence>
<dbReference type="Gene3D" id="3.40.720.10">
    <property type="entry name" value="Alkaline Phosphatase, subunit A"/>
    <property type="match status" value="1"/>
</dbReference>
<comment type="similarity">
    <text evidence="1">Belongs to the sulfatase family.</text>
</comment>
<dbReference type="AlphaFoldDB" id="A0A0E3V5T3"/>
<evidence type="ECO:0000313" key="4">
    <source>
        <dbReference type="EMBL" id="AKD54432.1"/>
    </source>
</evidence>
<protein>
    <submittedName>
        <fullName evidence="4">N-sulfoglucosamine sulfohydrolase</fullName>
    </submittedName>
</protein>
<keyword evidence="5" id="KW-1185">Reference proteome</keyword>